<dbReference type="Gene3D" id="1.20.1260.10">
    <property type="match status" value="1"/>
</dbReference>
<accession>A0ABU1K8D6</accession>
<evidence type="ECO:0000313" key="2">
    <source>
        <dbReference type="EMBL" id="MDR6301874.1"/>
    </source>
</evidence>
<sequence length="147" mass="16702">MEFTEKVSKKLNQLLEKNYDSEKGYKDAAERVENPKMKDFLSEQAQKRYDFGNQLKSEIKNYGKSPDKGGSVKGAAHRAWMDLKAAVSSSKAENIMEEVQRGEQSAIDEYDEVIAEDLPPTTKDILVKQREEIKHAQQSAANFEKIS</sequence>
<dbReference type="EMBL" id="JAVDQA010000008">
    <property type="protein sequence ID" value="MDR6301874.1"/>
    <property type="molecule type" value="Genomic_DNA"/>
</dbReference>
<dbReference type="InterPro" id="IPR016920">
    <property type="entry name" value="UCP029477"/>
</dbReference>
<dbReference type="InterPro" id="IPR012347">
    <property type="entry name" value="Ferritin-like"/>
</dbReference>
<gene>
    <name evidence="2" type="ORF">GGR31_002546</name>
</gene>
<organism evidence="2 3">
    <name type="scientific">Mesonia maritima</name>
    <dbReference type="NCBI Taxonomy" id="1793873"/>
    <lineage>
        <taxon>Bacteria</taxon>
        <taxon>Pseudomonadati</taxon>
        <taxon>Bacteroidota</taxon>
        <taxon>Flavobacteriia</taxon>
        <taxon>Flavobacteriales</taxon>
        <taxon>Flavobacteriaceae</taxon>
        <taxon>Mesonia</taxon>
    </lineage>
</organism>
<evidence type="ECO:0000313" key="3">
    <source>
        <dbReference type="Proteomes" id="UP001257659"/>
    </source>
</evidence>
<name>A0ABU1K8D6_9FLAO</name>
<dbReference type="NCBIfam" id="TIGR02284">
    <property type="entry name" value="PA2169 family four-helix-bundle protein"/>
    <property type="match status" value="1"/>
</dbReference>
<dbReference type="InterPro" id="IPR011971">
    <property type="entry name" value="CHP02284"/>
</dbReference>
<protein>
    <submittedName>
        <fullName evidence="2">Uncharacterized protein (TIGR02284 family)</fullName>
    </submittedName>
</protein>
<dbReference type="SUPFAM" id="SSF47240">
    <property type="entry name" value="Ferritin-like"/>
    <property type="match status" value="1"/>
</dbReference>
<dbReference type="Proteomes" id="UP001257659">
    <property type="component" value="Unassembled WGS sequence"/>
</dbReference>
<reference evidence="2 3" key="1">
    <citation type="submission" date="2023-07" db="EMBL/GenBank/DDBJ databases">
        <title>Genomic Encyclopedia of Type Strains, Phase IV (KMG-IV): sequencing the most valuable type-strain genomes for metagenomic binning, comparative biology and taxonomic classification.</title>
        <authorList>
            <person name="Goeker M."/>
        </authorList>
    </citation>
    <scope>NUCLEOTIDE SEQUENCE [LARGE SCALE GENOMIC DNA]</scope>
    <source>
        <strain evidence="2 3">DSM 102814</strain>
    </source>
</reference>
<dbReference type="InterPro" id="IPR019052">
    <property type="entry name" value="DUF2383"/>
</dbReference>
<dbReference type="RefSeq" id="WP_309729748.1">
    <property type="nucleotide sequence ID" value="NZ_JAVDQA010000008.1"/>
</dbReference>
<dbReference type="PIRSF" id="PIRSF029477">
    <property type="entry name" value="UCP029477"/>
    <property type="match status" value="1"/>
</dbReference>
<feature type="domain" description="DUF2383" evidence="1">
    <location>
        <begin position="7"/>
        <end position="115"/>
    </location>
</feature>
<comment type="caution">
    <text evidence="2">The sequence shown here is derived from an EMBL/GenBank/DDBJ whole genome shotgun (WGS) entry which is preliminary data.</text>
</comment>
<dbReference type="CDD" id="cd00657">
    <property type="entry name" value="Ferritin_like"/>
    <property type="match status" value="1"/>
</dbReference>
<evidence type="ECO:0000259" key="1">
    <source>
        <dbReference type="Pfam" id="PF09537"/>
    </source>
</evidence>
<dbReference type="Pfam" id="PF09537">
    <property type="entry name" value="DUF2383"/>
    <property type="match status" value="1"/>
</dbReference>
<proteinExistence type="predicted"/>
<keyword evidence="3" id="KW-1185">Reference proteome</keyword>
<dbReference type="InterPro" id="IPR009078">
    <property type="entry name" value="Ferritin-like_SF"/>
</dbReference>